<dbReference type="EMBL" id="UOFP01000039">
    <property type="protein sequence ID" value="VAW84297.1"/>
    <property type="molecule type" value="Genomic_DNA"/>
</dbReference>
<sequence length="97" mass="11006">MRARKTAEQIEVKILISHPMETGFRRTLEGDAVPEYFIKELTCYHNDNLVLKSHWGVAVSKDPYLSFKVSGGAVGDIIRVSWRDNRGGKESLETQVQ</sequence>
<gene>
    <name evidence="2" type="ORF">MNBD_GAMMA18-2125</name>
</gene>
<dbReference type="InterPro" id="IPR030995">
    <property type="entry name" value="SoxZ"/>
</dbReference>
<protein>
    <submittedName>
        <fullName evidence="2">Sulfur oxidation protein SoxZ</fullName>
    </submittedName>
</protein>
<accession>A0A3B0ZA05</accession>
<evidence type="ECO:0000259" key="1">
    <source>
        <dbReference type="Pfam" id="PF08770"/>
    </source>
</evidence>
<dbReference type="NCBIfam" id="TIGR04490">
    <property type="entry name" value="SoxZ_true"/>
    <property type="match status" value="1"/>
</dbReference>
<dbReference type="InterPro" id="IPR014880">
    <property type="entry name" value="SoxZ_dom"/>
</dbReference>
<dbReference type="Gene3D" id="2.60.40.10">
    <property type="entry name" value="Immunoglobulins"/>
    <property type="match status" value="1"/>
</dbReference>
<name>A0A3B0ZA05_9ZZZZ</name>
<dbReference type="Pfam" id="PF08770">
    <property type="entry name" value="SoxZ"/>
    <property type="match status" value="1"/>
</dbReference>
<organism evidence="2">
    <name type="scientific">hydrothermal vent metagenome</name>
    <dbReference type="NCBI Taxonomy" id="652676"/>
    <lineage>
        <taxon>unclassified sequences</taxon>
        <taxon>metagenomes</taxon>
        <taxon>ecological metagenomes</taxon>
    </lineage>
</organism>
<reference evidence="2" key="1">
    <citation type="submission" date="2018-06" db="EMBL/GenBank/DDBJ databases">
        <authorList>
            <person name="Zhirakovskaya E."/>
        </authorList>
    </citation>
    <scope>NUCLEOTIDE SEQUENCE</scope>
</reference>
<dbReference type="SUPFAM" id="SSF81296">
    <property type="entry name" value="E set domains"/>
    <property type="match status" value="1"/>
</dbReference>
<evidence type="ECO:0000313" key="2">
    <source>
        <dbReference type="EMBL" id="VAW84297.1"/>
    </source>
</evidence>
<feature type="domain" description="Sulphur oxidation protein SoxZ" evidence="1">
    <location>
        <begin position="2"/>
        <end position="93"/>
    </location>
</feature>
<proteinExistence type="predicted"/>
<dbReference type="InterPro" id="IPR014756">
    <property type="entry name" value="Ig_E-set"/>
</dbReference>
<dbReference type="AlphaFoldDB" id="A0A3B0ZA05"/>
<dbReference type="InterPro" id="IPR013783">
    <property type="entry name" value="Ig-like_fold"/>
</dbReference>